<feature type="compositionally biased region" description="Low complexity" evidence="6">
    <location>
        <begin position="382"/>
        <end position="397"/>
    </location>
</feature>
<feature type="region of interest" description="Disordered" evidence="6">
    <location>
        <begin position="804"/>
        <end position="833"/>
    </location>
</feature>
<dbReference type="GeneID" id="25567717"/>
<dbReference type="Gene3D" id="2.10.110.10">
    <property type="entry name" value="Cysteine Rich Protein"/>
    <property type="match status" value="10"/>
</dbReference>
<dbReference type="PANTHER" id="PTHR24205:SF16">
    <property type="entry name" value="GH01042P-RELATED"/>
    <property type="match status" value="1"/>
</dbReference>
<feature type="domain" description="LIM zinc-binding" evidence="7">
    <location>
        <begin position="307"/>
        <end position="370"/>
    </location>
</feature>
<evidence type="ECO:0000313" key="8">
    <source>
        <dbReference type="EMBL" id="KNC53135.1"/>
    </source>
</evidence>
<keyword evidence="1 5" id="KW-0479">Metal-binding</keyword>
<gene>
    <name evidence="8" type="ORF">AMSG_09210</name>
</gene>
<keyword evidence="4 5" id="KW-0440">LIM domain</keyword>
<evidence type="ECO:0000256" key="4">
    <source>
        <dbReference type="ARBA" id="ARBA00023038"/>
    </source>
</evidence>
<feature type="domain" description="LIM zinc-binding" evidence="7">
    <location>
        <begin position="693"/>
        <end position="754"/>
    </location>
</feature>
<keyword evidence="3 5" id="KW-0862">Zinc</keyword>
<evidence type="ECO:0000256" key="2">
    <source>
        <dbReference type="ARBA" id="ARBA00022737"/>
    </source>
</evidence>
<feature type="domain" description="LIM zinc-binding" evidence="7">
    <location>
        <begin position="134"/>
        <end position="195"/>
    </location>
</feature>
<feature type="region of interest" description="Disordered" evidence="6">
    <location>
        <begin position="196"/>
        <end position="233"/>
    </location>
</feature>
<feature type="region of interest" description="Disordered" evidence="6">
    <location>
        <begin position="460"/>
        <end position="497"/>
    </location>
</feature>
<dbReference type="RefSeq" id="XP_013754610.1">
    <property type="nucleotide sequence ID" value="XM_013899156.1"/>
</dbReference>
<dbReference type="PROSITE" id="PS00478">
    <property type="entry name" value="LIM_DOMAIN_1"/>
    <property type="match status" value="5"/>
</dbReference>
<dbReference type="GO" id="GO:0046872">
    <property type="term" value="F:metal ion binding"/>
    <property type="evidence" value="ECO:0007669"/>
    <property type="project" value="UniProtKB-KW"/>
</dbReference>
<evidence type="ECO:0000256" key="6">
    <source>
        <dbReference type="SAM" id="MobiDB-lite"/>
    </source>
</evidence>
<protein>
    <recommendedName>
        <fullName evidence="7">LIM zinc-binding domain-containing protein</fullName>
    </recommendedName>
</protein>
<dbReference type="AlphaFoldDB" id="A0A0L0DLL1"/>
<dbReference type="InterPro" id="IPR001781">
    <property type="entry name" value="Znf_LIM"/>
</dbReference>
<dbReference type="Proteomes" id="UP000054408">
    <property type="component" value="Unassembled WGS sequence"/>
</dbReference>
<evidence type="ECO:0000256" key="5">
    <source>
        <dbReference type="PROSITE-ProRule" id="PRU00125"/>
    </source>
</evidence>
<dbReference type="EMBL" id="GL349479">
    <property type="protein sequence ID" value="KNC53135.1"/>
    <property type="molecule type" value="Genomic_DNA"/>
</dbReference>
<proteinExistence type="predicted"/>
<feature type="domain" description="LIM zinc-binding" evidence="7">
    <location>
        <begin position="590"/>
        <end position="671"/>
    </location>
</feature>
<dbReference type="OrthoDB" id="2097167at2759"/>
<organism evidence="8 9">
    <name type="scientific">Thecamonas trahens ATCC 50062</name>
    <dbReference type="NCBI Taxonomy" id="461836"/>
    <lineage>
        <taxon>Eukaryota</taxon>
        <taxon>Apusozoa</taxon>
        <taxon>Apusomonadida</taxon>
        <taxon>Apusomonadidae</taxon>
        <taxon>Thecamonas</taxon>
    </lineage>
</organism>
<keyword evidence="2" id="KW-0677">Repeat</keyword>
<feature type="domain" description="LIM zinc-binding" evidence="7">
    <location>
        <begin position="402"/>
        <end position="463"/>
    </location>
</feature>
<feature type="compositionally biased region" description="Pro residues" evidence="6">
    <location>
        <begin position="371"/>
        <end position="381"/>
    </location>
</feature>
<feature type="compositionally biased region" description="Pro residues" evidence="6">
    <location>
        <begin position="479"/>
        <end position="489"/>
    </location>
</feature>
<accession>A0A0L0DLL1</accession>
<feature type="domain" description="LIM zinc-binding" evidence="7">
    <location>
        <begin position="932"/>
        <end position="992"/>
    </location>
</feature>
<evidence type="ECO:0000259" key="7">
    <source>
        <dbReference type="PROSITE" id="PS50023"/>
    </source>
</evidence>
<feature type="domain" description="LIM zinc-binding" evidence="7">
    <location>
        <begin position="494"/>
        <end position="555"/>
    </location>
</feature>
<dbReference type="PROSITE" id="PS50023">
    <property type="entry name" value="LIM_DOMAIN_2"/>
    <property type="match status" value="9"/>
</dbReference>
<feature type="compositionally biased region" description="Basic and acidic residues" evidence="6">
    <location>
        <begin position="810"/>
        <end position="820"/>
    </location>
</feature>
<keyword evidence="9" id="KW-1185">Reference proteome</keyword>
<evidence type="ECO:0000313" key="9">
    <source>
        <dbReference type="Proteomes" id="UP000054408"/>
    </source>
</evidence>
<reference evidence="8 9" key="1">
    <citation type="submission" date="2010-05" db="EMBL/GenBank/DDBJ databases">
        <title>The Genome Sequence of Thecamonas trahens ATCC 50062.</title>
        <authorList>
            <consortium name="The Broad Institute Genome Sequencing Platform"/>
            <person name="Russ C."/>
            <person name="Cuomo C."/>
            <person name="Shea T."/>
            <person name="Young S.K."/>
            <person name="Zeng Q."/>
            <person name="Koehrsen M."/>
            <person name="Haas B."/>
            <person name="Borodovsky M."/>
            <person name="Guigo R."/>
            <person name="Alvarado L."/>
            <person name="Berlin A."/>
            <person name="Bochicchio J."/>
            <person name="Borenstein D."/>
            <person name="Chapman S."/>
            <person name="Chen Z."/>
            <person name="Freedman E."/>
            <person name="Gellesch M."/>
            <person name="Goldberg J."/>
            <person name="Griggs A."/>
            <person name="Gujja S."/>
            <person name="Heilman E."/>
            <person name="Heiman D."/>
            <person name="Hepburn T."/>
            <person name="Howarth C."/>
            <person name="Jen D."/>
            <person name="Larson L."/>
            <person name="Mehta T."/>
            <person name="Park D."/>
            <person name="Pearson M."/>
            <person name="Roberts A."/>
            <person name="Saif S."/>
            <person name="Shenoy N."/>
            <person name="Sisk P."/>
            <person name="Stolte C."/>
            <person name="Sykes S."/>
            <person name="Thomson T."/>
            <person name="Walk T."/>
            <person name="White J."/>
            <person name="Yandava C."/>
            <person name="Burger G."/>
            <person name="Gray M.W."/>
            <person name="Holland P.W.H."/>
            <person name="King N."/>
            <person name="Lang F.B.F."/>
            <person name="Roger A.J."/>
            <person name="Ruiz-Trillo I."/>
            <person name="Lander E."/>
            <person name="Nusbaum C."/>
        </authorList>
    </citation>
    <scope>NUCLEOTIDE SEQUENCE [LARGE SCALE GENOMIC DNA]</scope>
    <source>
        <strain evidence="8 9">ATCC 50062</strain>
    </source>
</reference>
<feature type="domain" description="LIM zinc-binding" evidence="7">
    <location>
        <begin position="231"/>
        <end position="292"/>
    </location>
</feature>
<feature type="region of interest" description="Disordered" evidence="6">
    <location>
        <begin position="369"/>
        <end position="397"/>
    </location>
</feature>
<dbReference type="OMA" id="FPTIMGH"/>
<dbReference type="eggNOG" id="KOG1700">
    <property type="taxonomic scope" value="Eukaryota"/>
</dbReference>
<feature type="compositionally biased region" description="Low complexity" evidence="6">
    <location>
        <begin position="213"/>
        <end position="223"/>
    </location>
</feature>
<dbReference type="CDD" id="cd08368">
    <property type="entry name" value="LIM"/>
    <property type="match status" value="3"/>
</dbReference>
<evidence type="ECO:0000256" key="3">
    <source>
        <dbReference type="ARBA" id="ARBA00022833"/>
    </source>
</evidence>
<dbReference type="SMART" id="SM00132">
    <property type="entry name" value="LIM"/>
    <property type="match status" value="10"/>
</dbReference>
<dbReference type="PANTHER" id="PTHR24205">
    <property type="entry name" value="FOUR AND A HALF LIM DOMAINS PROTEIN"/>
    <property type="match status" value="1"/>
</dbReference>
<name>A0A0L0DLL1_THETB</name>
<evidence type="ECO:0000256" key="1">
    <source>
        <dbReference type="ARBA" id="ARBA00022723"/>
    </source>
</evidence>
<dbReference type="Pfam" id="PF00412">
    <property type="entry name" value="LIM"/>
    <property type="match status" value="8"/>
</dbReference>
<feature type="domain" description="LIM zinc-binding" evidence="7">
    <location>
        <begin position="858"/>
        <end position="916"/>
    </location>
</feature>
<sequence length="1005" mass="106478">MPKLHVTVVGENGESTEYHDVQQTNKKVMGEGLHRLGSKIGIARSEWESYLVHIGSSSGSLVDWSQTTKAQGIVNGSSLVCTWVGYGAGLSSDVVAGTAPAATDAATAKSKSKTKAKADAKACNGNGKGKGKKKVCTVCDAKLGKDDVKRKYNQVWFHKSCFVCSTCSKALTKARARLSSNSLFCKKHLRAHLRTHPSATDDTPGLDDADRLPNPASNTALTPAPTPAPSPPCTACKQPAPAAAATVLDSGAVYHSTCLICSVCSRSLGPVTSHIRDGTIFCRRHAREADTLPTSSSVPAPAADPTSICPACSRRVYSLDDSAHLGGVNYHAKCLACSQPHCTLPLTSISARILDGAVLCRDHFKAARAAAPPPTPGPAPTAEPELQPDSAPTAATAADAPATCPACRRRIYSLDVPEVIDGVAFHKNCLECSNCLRKLSRSDVRCHKGALYCARHHRAALRNDPDPNPEPATRITTPDPTPTSDPTPTLPEDSVCPACSRSMSARDALLRVSGTEYHRDCAKCADCDQSLSEISARSLDGILLCSRHLRARQEPTPSANSSSCPTCSRKIYKLDPKHTVESVTFHSACLRCAKCDRTLSKISARLGPNATLLCCSRKLYTMDRKTSIDGTNYHADCAKCSRCAKSLSAITARRHNSALYCGRHYRDELKGIEQPPSSSPLVPAHAPSRPPPNSCPSCAKSIFARDRTLSLAGTTYHAGCVKCAQCSTVLNAISARDHNGTVLCGRHYRAMLKSDDSPTPTPAAKRKLPPGVMEMFGDDIAAEREARKTKAERAAEVVGAKAYSSGTVRPSDRKRAERAAARKPPAKTKASPAAANPFAGMKMDLAALMAAADAPARDTCRGCSGELIGKFVKTSIGKYHKNCVKCSSCAAALTAKYIAKDGALFCMPCNPDARATPTLSSSSLSSSGTAAAKCCQCWMAIAAGAPRRDTSAGPCHPECYLCAECGAGLSGDIAVHEGYYYCQKCLNTPKVLLSMFMKDGKLIKP</sequence>